<evidence type="ECO:0000313" key="3">
    <source>
        <dbReference type="Proteomes" id="UP000324022"/>
    </source>
</evidence>
<feature type="signal peptide" evidence="1">
    <location>
        <begin position="1"/>
        <end position="24"/>
    </location>
</feature>
<dbReference type="AlphaFoldDB" id="A0A5C3EA64"/>
<organism evidence="2 3">
    <name type="scientific">Ustilago trichophora</name>
    <dbReference type="NCBI Taxonomy" id="86804"/>
    <lineage>
        <taxon>Eukaryota</taxon>
        <taxon>Fungi</taxon>
        <taxon>Dikarya</taxon>
        <taxon>Basidiomycota</taxon>
        <taxon>Ustilaginomycotina</taxon>
        <taxon>Ustilaginomycetes</taxon>
        <taxon>Ustilaginales</taxon>
        <taxon>Ustilaginaceae</taxon>
        <taxon>Ustilago</taxon>
    </lineage>
</organism>
<name>A0A5C3EA64_9BASI</name>
<feature type="chain" id="PRO_5022763173" evidence="1">
    <location>
        <begin position="25"/>
        <end position="143"/>
    </location>
</feature>
<gene>
    <name evidence="2" type="ORF">UTRI_10669</name>
</gene>
<proteinExistence type="predicted"/>
<keyword evidence="1" id="KW-0732">Signal</keyword>
<dbReference type="Proteomes" id="UP000324022">
    <property type="component" value="Unassembled WGS sequence"/>
</dbReference>
<sequence>MLAVAKNRIVYVFLIAVLAVTVSAWRPHFNAVDAEMIEQARTAELDLRREQMHAGTGDWGKLAPKTGLFAYWKTPFLRQRAWKLAQANGVMYLGSSEPTEASEASAREGQRNLQAYHYFASVLEMAARTGSVLQTVWVSQKTG</sequence>
<keyword evidence="3" id="KW-1185">Reference proteome</keyword>
<reference evidence="2 3" key="1">
    <citation type="submission" date="2018-03" db="EMBL/GenBank/DDBJ databases">
        <authorList>
            <person name="Guldener U."/>
        </authorList>
    </citation>
    <scope>NUCLEOTIDE SEQUENCE [LARGE SCALE GENOMIC DNA]</scope>
    <source>
        <strain evidence="2 3">NBRC100155</strain>
    </source>
</reference>
<accession>A0A5C3EA64</accession>
<protein>
    <submittedName>
        <fullName evidence="2">Uncharacterized protein</fullName>
    </submittedName>
</protein>
<dbReference type="EMBL" id="OOIN01000016">
    <property type="protein sequence ID" value="SPO26915.1"/>
    <property type="molecule type" value="Genomic_DNA"/>
</dbReference>
<evidence type="ECO:0000313" key="2">
    <source>
        <dbReference type="EMBL" id="SPO26915.1"/>
    </source>
</evidence>
<evidence type="ECO:0000256" key="1">
    <source>
        <dbReference type="SAM" id="SignalP"/>
    </source>
</evidence>